<sequence length="230" mass="26667">MASSSPFRSLDHAIEVAKDIFNNKLEVGSWIEALSHRDCFDTYISTATEATKQELHEWRLKYQKKFGYAFVACASGKSSDEILSQLKERYTNMPLVELDIACREQMKLVELQLTNHYVDLYFDTDSTQETEEKYDDISHVVEDVTLNSFEVNSLGTDHATEFENYNDPLEHVTGSNENQSRAKEHLRPEKGFDLNKEPWWASDISDPVKREAYRFLTEYVTPGKYDTGYF</sequence>
<evidence type="ECO:0000256" key="1">
    <source>
        <dbReference type="ARBA" id="ARBA00001163"/>
    </source>
</evidence>
<dbReference type="PANTHER" id="PTHR43466:SF1">
    <property type="entry name" value="2-OXO-4-HYDROXY-4-CARBOXY-5-UREIDOIMIDAZOLINE DECARBOXYLASE-RELATED"/>
    <property type="match status" value="1"/>
</dbReference>
<evidence type="ECO:0000256" key="2">
    <source>
        <dbReference type="ARBA" id="ARBA00004754"/>
    </source>
</evidence>
<dbReference type="EC" id="4.1.1.97" evidence="3"/>
<organism evidence="8 9">
    <name type="scientific">Stylosanthes scabra</name>
    <dbReference type="NCBI Taxonomy" id="79078"/>
    <lineage>
        <taxon>Eukaryota</taxon>
        <taxon>Viridiplantae</taxon>
        <taxon>Streptophyta</taxon>
        <taxon>Embryophyta</taxon>
        <taxon>Tracheophyta</taxon>
        <taxon>Spermatophyta</taxon>
        <taxon>Magnoliopsida</taxon>
        <taxon>eudicotyledons</taxon>
        <taxon>Gunneridae</taxon>
        <taxon>Pentapetalae</taxon>
        <taxon>rosids</taxon>
        <taxon>fabids</taxon>
        <taxon>Fabales</taxon>
        <taxon>Fabaceae</taxon>
        <taxon>Papilionoideae</taxon>
        <taxon>50 kb inversion clade</taxon>
        <taxon>dalbergioids sensu lato</taxon>
        <taxon>Dalbergieae</taxon>
        <taxon>Pterocarpus clade</taxon>
        <taxon>Stylosanthes</taxon>
    </lineage>
</organism>
<comment type="catalytic activity">
    <reaction evidence="1">
        <text>5-hydroxy-2-oxo-4-ureido-2,5-dihydro-1H-imidazole-5-carboxylate + H(+) = (S)-allantoin + CO2</text>
        <dbReference type="Rhea" id="RHEA:26301"/>
        <dbReference type="ChEBI" id="CHEBI:15378"/>
        <dbReference type="ChEBI" id="CHEBI:15678"/>
        <dbReference type="ChEBI" id="CHEBI:16526"/>
        <dbReference type="ChEBI" id="CHEBI:58639"/>
        <dbReference type="EC" id="4.1.1.97"/>
    </reaction>
</comment>
<comment type="caution">
    <text evidence="8">The sequence shown here is derived from an EMBL/GenBank/DDBJ whole genome shotgun (WGS) entry which is preliminary data.</text>
</comment>
<keyword evidence="9" id="KW-1185">Reference proteome</keyword>
<keyword evidence="6" id="KW-0456">Lyase</keyword>
<name>A0ABU6UCJ2_9FABA</name>
<reference evidence="8 9" key="1">
    <citation type="journal article" date="2023" name="Plants (Basel)">
        <title>Bridging the Gap: Combining Genomics and Transcriptomics Approaches to Understand Stylosanthes scabra, an Orphan Legume from the Brazilian Caatinga.</title>
        <authorList>
            <person name="Ferreira-Neto J.R.C."/>
            <person name="da Silva M.D."/>
            <person name="Binneck E."/>
            <person name="de Melo N.F."/>
            <person name="da Silva R.H."/>
            <person name="de Melo A.L.T.M."/>
            <person name="Pandolfi V."/>
            <person name="Bustamante F.O."/>
            <person name="Brasileiro-Vidal A.C."/>
            <person name="Benko-Iseppon A.M."/>
        </authorList>
    </citation>
    <scope>NUCLEOTIDE SEQUENCE [LARGE SCALE GENOMIC DNA]</scope>
    <source>
        <tissue evidence="8">Leaves</tissue>
    </source>
</reference>
<accession>A0ABU6UCJ2</accession>
<evidence type="ECO:0000313" key="8">
    <source>
        <dbReference type="EMBL" id="MED6158472.1"/>
    </source>
</evidence>
<evidence type="ECO:0000256" key="3">
    <source>
        <dbReference type="ARBA" id="ARBA00012257"/>
    </source>
</evidence>
<proteinExistence type="predicted"/>
<dbReference type="Gene3D" id="1.10.3330.10">
    <property type="entry name" value="Oxo-4-hydroxy-4-carboxy-5-ureidoimidazoline decarboxylase"/>
    <property type="match status" value="1"/>
</dbReference>
<evidence type="ECO:0000259" key="7">
    <source>
        <dbReference type="Pfam" id="PF09349"/>
    </source>
</evidence>
<keyword evidence="4" id="KW-0659">Purine metabolism</keyword>
<protein>
    <recommendedName>
        <fullName evidence="3">2-oxo-4-hydroxy-4-carboxy-5-ureidoimidazoline decarboxylase</fullName>
        <ecNumber evidence="3">4.1.1.97</ecNumber>
    </recommendedName>
</protein>
<comment type="pathway">
    <text evidence="2">Purine metabolism; urate degradation; (S)-allantoin from urate: step 3/3.</text>
</comment>
<dbReference type="Proteomes" id="UP001341840">
    <property type="component" value="Unassembled WGS sequence"/>
</dbReference>
<dbReference type="Pfam" id="PF09349">
    <property type="entry name" value="OHCU_decarbox"/>
    <property type="match status" value="1"/>
</dbReference>
<gene>
    <name evidence="8" type="ORF">PIB30_033005</name>
</gene>
<keyword evidence="5" id="KW-0210">Decarboxylase</keyword>
<evidence type="ECO:0000313" key="9">
    <source>
        <dbReference type="Proteomes" id="UP001341840"/>
    </source>
</evidence>
<evidence type="ECO:0000256" key="5">
    <source>
        <dbReference type="ARBA" id="ARBA00022793"/>
    </source>
</evidence>
<feature type="domain" description="Oxo-4-hydroxy-4-carboxy-5-ureidoimidazoline decarboxylase" evidence="7">
    <location>
        <begin position="46"/>
        <end position="111"/>
    </location>
</feature>
<dbReference type="PANTHER" id="PTHR43466">
    <property type="entry name" value="2-OXO-4-HYDROXY-4-CARBOXY-5-UREIDOIMIDAZOLINE DECARBOXYLASE-RELATED"/>
    <property type="match status" value="1"/>
</dbReference>
<dbReference type="InterPro" id="IPR018020">
    <property type="entry name" value="OHCU_decarboxylase"/>
</dbReference>
<evidence type="ECO:0000256" key="4">
    <source>
        <dbReference type="ARBA" id="ARBA00022631"/>
    </source>
</evidence>
<dbReference type="EMBL" id="JASCZI010120976">
    <property type="protein sequence ID" value="MED6158472.1"/>
    <property type="molecule type" value="Genomic_DNA"/>
</dbReference>
<dbReference type="SUPFAM" id="SSF158694">
    <property type="entry name" value="UraD-Like"/>
    <property type="match status" value="1"/>
</dbReference>
<evidence type="ECO:0000256" key="6">
    <source>
        <dbReference type="ARBA" id="ARBA00023239"/>
    </source>
</evidence>
<dbReference type="InterPro" id="IPR036778">
    <property type="entry name" value="OHCU_decarboxylase_sf"/>
</dbReference>